<dbReference type="Proteomes" id="UP001071777">
    <property type="component" value="Unassembled WGS sequence"/>
</dbReference>
<accession>A0ABQ8P9Q0</accession>
<dbReference type="PANTHER" id="PTHR44303:SF2">
    <property type="entry name" value="DNAJ HOMOLOG SUBFAMILY C MEMBER 16"/>
    <property type="match status" value="1"/>
</dbReference>
<organism evidence="2 3">
    <name type="scientific">Cryptosporidium canis</name>
    <dbReference type="NCBI Taxonomy" id="195482"/>
    <lineage>
        <taxon>Eukaryota</taxon>
        <taxon>Sar</taxon>
        <taxon>Alveolata</taxon>
        <taxon>Apicomplexa</taxon>
        <taxon>Conoidasida</taxon>
        <taxon>Coccidia</taxon>
        <taxon>Eucoccidiorida</taxon>
        <taxon>Eimeriorina</taxon>
        <taxon>Cryptosporidiidae</taxon>
        <taxon>Cryptosporidium</taxon>
    </lineage>
</organism>
<name>A0ABQ8P9Q0_9CRYT</name>
<gene>
    <name evidence="2" type="ORF">OJ252_852</name>
</gene>
<dbReference type="InterPro" id="IPR036249">
    <property type="entry name" value="Thioredoxin-like_sf"/>
</dbReference>
<protein>
    <submittedName>
        <fullName evidence="2">DNAj domain-containing protein</fullName>
    </submittedName>
</protein>
<reference evidence="2" key="1">
    <citation type="submission" date="2022-10" db="EMBL/GenBank/DDBJ databases">
        <title>Adaptive evolution leads to modifications in subtelomeric GC content in a zoonotic Cryptosporidium species.</title>
        <authorList>
            <person name="Li J."/>
            <person name="Feng Y."/>
            <person name="Xiao L."/>
        </authorList>
    </citation>
    <scope>NUCLEOTIDE SEQUENCE</scope>
    <source>
        <strain evidence="2">25894</strain>
    </source>
</reference>
<keyword evidence="1" id="KW-1133">Transmembrane helix</keyword>
<dbReference type="PANTHER" id="PTHR44303">
    <property type="entry name" value="DNAJ HOMOLOG SUBFAMILY C MEMBER 16"/>
    <property type="match status" value="1"/>
</dbReference>
<evidence type="ECO:0000256" key="1">
    <source>
        <dbReference type="SAM" id="Phobius"/>
    </source>
</evidence>
<dbReference type="EMBL" id="JAPCXB010000028">
    <property type="protein sequence ID" value="KAJ1613956.1"/>
    <property type="molecule type" value="Genomic_DNA"/>
</dbReference>
<dbReference type="Gene3D" id="3.40.30.10">
    <property type="entry name" value="Glutaredoxin"/>
    <property type="match status" value="1"/>
</dbReference>
<dbReference type="SUPFAM" id="SSF52833">
    <property type="entry name" value="Thioredoxin-like"/>
    <property type="match status" value="1"/>
</dbReference>
<keyword evidence="1" id="KW-0472">Membrane</keyword>
<dbReference type="InterPro" id="IPR052448">
    <property type="entry name" value="DnaJ_C16_autophagy_reg"/>
</dbReference>
<proteinExistence type="predicted"/>
<feature type="transmembrane region" description="Helical" evidence="1">
    <location>
        <begin position="405"/>
        <end position="423"/>
    </location>
</feature>
<feature type="non-terminal residue" evidence="2">
    <location>
        <position position="1"/>
    </location>
</feature>
<evidence type="ECO:0000313" key="2">
    <source>
        <dbReference type="EMBL" id="KAJ1613956.1"/>
    </source>
</evidence>
<evidence type="ECO:0000313" key="3">
    <source>
        <dbReference type="Proteomes" id="UP001071777"/>
    </source>
</evidence>
<keyword evidence="3" id="KW-1185">Reference proteome</keyword>
<comment type="caution">
    <text evidence="2">The sequence shown here is derived from an EMBL/GenBank/DDBJ whole genome shotgun (WGS) entry which is preliminary data.</text>
</comment>
<sequence>VYTDHDELCHYFSSIWEESIEEMGKYYKFGRIHAKKESSLLKKLPLHVKVFPAIFIITNGYPYEIYSKIYDPSLESFIEFLSSSFPMTINILNSEKSVSTWIKKDGSYKPKVLIVSNKPSPSLLIRSFALRWSSTFELAYFYNNREARTLKVWGLDKDKPYLVSFTQSMDNTILLPKFLIPLGDSSIENALKTGHINDQVYDILRKSSSLSSKLELSLLYLQQNYLPFIDGNNAKSLCESNRLNRIICLLIIQEKLDGRIQVKDIIPTLNKSHQEYIQNKGGSEYVSTDLEDEPSEYSGELFIQPAIAALSSRIKGVNSLSKIKGFMELFHNANMPKFLLIDVDGDRYSALESLDDIYQRIVDEEIYWNRLPKTCTSYNSNNLYKNCLSNHYEGLSFLQVIFRIIRFKNLLYIAILVASIYFVKELTFTGK</sequence>
<keyword evidence="1" id="KW-0812">Transmembrane</keyword>